<dbReference type="RefSeq" id="WP_106011848.1">
    <property type="nucleotide sequence ID" value="NZ_CP027226.1"/>
</dbReference>
<keyword evidence="1" id="KW-0812">Transmembrane</keyword>
<feature type="transmembrane region" description="Helical" evidence="1">
    <location>
        <begin position="290"/>
        <end position="315"/>
    </location>
</feature>
<feature type="transmembrane region" description="Helical" evidence="1">
    <location>
        <begin position="34"/>
        <end position="54"/>
    </location>
</feature>
<reference evidence="3" key="1">
    <citation type="submission" date="2018-02" db="EMBL/GenBank/DDBJ databases">
        <authorList>
            <person name="Holder M.E."/>
            <person name="Ajami N.J."/>
            <person name="Petrosino J.F."/>
        </authorList>
    </citation>
    <scope>NUCLEOTIDE SEQUENCE [LARGE SCALE GENOMIC DNA]</scope>
    <source>
        <strain evidence="3">CCUG 47711</strain>
    </source>
</reference>
<keyword evidence="1" id="KW-0472">Membrane</keyword>
<feature type="transmembrane region" description="Helical" evidence="1">
    <location>
        <begin position="335"/>
        <end position="354"/>
    </location>
</feature>
<feature type="transmembrane region" description="Helical" evidence="1">
    <location>
        <begin position="366"/>
        <end position="385"/>
    </location>
</feature>
<gene>
    <name evidence="2" type="ORF">C5Q98_00815</name>
</gene>
<feature type="transmembrane region" description="Helical" evidence="1">
    <location>
        <begin position="122"/>
        <end position="144"/>
    </location>
</feature>
<keyword evidence="3" id="KW-1185">Reference proteome</keyword>
<evidence type="ECO:0000256" key="1">
    <source>
        <dbReference type="SAM" id="Phobius"/>
    </source>
</evidence>
<dbReference type="AlphaFoldDB" id="A0A2S0KLE8"/>
<feature type="transmembrane region" description="Helical" evidence="1">
    <location>
        <begin position="257"/>
        <end position="278"/>
    </location>
</feature>
<protein>
    <recommendedName>
        <fullName evidence="4">ABC transporter permease</fullName>
    </recommendedName>
</protein>
<feature type="transmembrane region" description="Helical" evidence="1">
    <location>
        <begin position="196"/>
        <end position="217"/>
    </location>
</feature>
<evidence type="ECO:0008006" key="4">
    <source>
        <dbReference type="Google" id="ProtNLM"/>
    </source>
</evidence>
<dbReference type="KEGG" id="fsa:C5Q98_00815"/>
<feature type="transmembrane region" description="Helical" evidence="1">
    <location>
        <begin position="81"/>
        <end position="101"/>
    </location>
</feature>
<proteinExistence type="predicted"/>
<feature type="transmembrane region" description="Helical" evidence="1">
    <location>
        <begin position="164"/>
        <end position="184"/>
    </location>
</feature>
<keyword evidence="1" id="KW-1133">Transmembrane helix</keyword>
<dbReference type="OrthoDB" id="1643401at2"/>
<evidence type="ECO:0000313" key="3">
    <source>
        <dbReference type="Proteomes" id="UP000237947"/>
    </source>
</evidence>
<sequence length="532" mass="60866">MGAKEVSLKLNRNNSPKVFKNYFVFMLKEHKNSVFGVLITLLGLATLPWLMMIITSDNVNDYGVFSINYTHFTGGVADQSLLGLSRLLMIILPFEVFKYLYDKNKMDRYWSLPISRTKLFMFNTLFVWVIVAIPTVLTYYLQIILGHFLNFTGKSLIMPTLGTIVIRSVVLLTICLFSLALSVLSIIMTTSVFNGYICAVALNYIPVALISLVKSYINYFPGYTPSLDSKSDSYLDLFSINGLLMRIFEDKNGVNHVLAISIYVVLAILILLLSAFLYKRRHVERIGSAYMFKYFYTGIVFISVFIVLVSLFKSIVFNNNNYSIDLIDKIKDNAINIASIFTGGLVVFFIINMFMKHGKTKIFRTVISYTLIAALAFGTSVYGLMEIERKSALAVPELREVDEIKLVAYDGVFRESKSVKDEENAEIFNYVGVTPHFKRHFTKNPDEIAKIRELHIKAAKQQTGFEVENQYEIPEDEYSEALVKIVYYDKSGATIMQREYYFYYDDVEVLSKIFGQNIDLVPIREAFRKGLE</sequence>
<dbReference type="Proteomes" id="UP000237947">
    <property type="component" value="Chromosome"/>
</dbReference>
<accession>A0A2S0KLE8</accession>
<evidence type="ECO:0000313" key="2">
    <source>
        <dbReference type="EMBL" id="AVM41860.1"/>
    </source>
</evidence>
<name>A0A2S0KLE8_9FIRM</name>
<dbReference type="EMBL" id="CP027226">
    <property type="protein sequence ID" value="AVM41860.1"/>
    <property type="molecule type" value="Genomic_DNA"/>
</dbReference>
<organism evidence="2 3">
    <name type="scientific">Fastidiosipila sanguinis</name>
    <dbReference type="NCBI Taxonomy" id="236753"/>
    <lineage>
        <taxon>Bacteria</taxon>
        <taxon>Bacillati</taxon>
        <taxon>Bacillota</taxon>
        <taxon>Clostridia</taxon>
        <taxon>Eubacteriales</taxon>
        <taxon>Oscillospiraceae</taxon>
        <taxon>Fastidiosipila</taxon>
    </lineage>
</organism>